<feature type="domain" description="BAT2 N-terminal" evidence="4">
    <location>
        <begin position="1"/>
        <end position="119"/>
    </location>
</feature>
<name>A0A2Z6NQ10_TRISU</name>
<organism evidence="5 6">
    <name type="scientific">Trifolium subterraneum</name>
    <name type="common">Subterranean clover</name>
    <dbReference type="NCBI Taxonomy" id="3900"/>
    <lineage>
        <taxon>Eukaryota</taxon>
        <taxon>Viridiplantae</taxon>
        <taxon>Streptophyta</taxon>
        <taxon>Embryophyta</taxon>
        <taxon>Tracheophyta</taxon>
        <taxon>Spermatophyta</taxon>
        <taxon>Magnoliopsida</taxon>
        <taxon>eudicotyledons</taxon>
        <taxon>Gunneridae</taxon>
        <taxon>Pentapetalae</taxon>
        <taxon>rosids</taxon>
        <taxon>fabids</taxon>
        <taxon>Fabales</taxon>
        <taxon>Fabaceae</taxon>
        <taxon>Papilionoideae</taxon>
        <taxon>50 kb inversion clade</taxon>
        <taxon>NPAAA clade</taxon>
        <taxon>Hologalegina</taxon>
        <taxon>IRL clade</taxon>
        <taxon>Trifolieae</taxon>
        <taxon>Trifolium</taxon>
    </lineage>
</organism>
<dbReference type="EMBL" id="DF973534">
    <property type="protein sequence ID" value="GAU33689.1"/>
    <property type="molecule type" value="Genomic_DNA"/>
</dbReference>
<dbReference type="OrthoDB" id="1736446at2759"/>
<gene>
    <name evidence="5" type="ORF">TSUD_148380</name>
</gene>
<proteinExistence type="predicted"/>
<keyword evidence="1" id="KW-0597">Phosphoprotein</keyword>
<dbReference type="InterPro" id="IPR038808">
    <property type="entry name" value="MOS1-like"/>
</dbReference>
<accession>A0A2Z6NQ10</accession>
<evidence type="ECO:0000256" key="3">
    <source>
        <dbReference type="SAM" id="Phobius"/>
    </source>
</evidence>
<evidence type="ECO:0000256" key="1">
    <source>
        <dbReference type="ARBA" id="ARBA00022553"/>
    </source>
</evidence>
<dbReference type="AlphaFoldDB" id="A0A2Z6NQ10"/>
<feature type="compositionally biased region" description="Low complexity" evidence="2">
    <location>
        <begin position="33"/>
        <end position="87"/>
    </location>
</feature>
<reference evidence="6" key="1">
    <citation type="journal article" date="2017" name="Front. Plant Sci.">
        <title>Climate Clever Clovers: New Paradigm to Reduce the Environmental Footprint of Ruminants by Breeding Low Methanogenic Forages Utilizing Haplotype Variation.</title>
        <authorList>
            <person name="Kaur P."/>
            <person name="Appels R."/>
            <person name="Bayer P.E."/>
            <person name="Keeble-Gagnere G."/>
            <person name="Wang J."/>
            <person name="Hirakawa H."/>
            <person name="Shirasawa K."/>
            <person name="Vercoe P."/>
            <person name="Stefanova K."/>
            <person name="Durmic Z."/>
            <person name="Nichols P."/>
            <person name="Revell C."/>
            <person name="Isobe S.N."/>
            <person name="Edwards D."/>
            <person name="Erskine W."/>
        </authorList>
    </citation>
    <scope>NUCLEOTIDE SEQUENCE [LARGE SCALE GENOMIC DNA]</scope>
    <source>
        <strain evidence="6">cv. Daliak</strain>
    </source>
</reference>
<evidence type="ECO:0000259" key="4">
    <source>
        <dbReference type="Pfam" id="PF07001"/>
    </source>
</evidence>
<dbReference type="Pfam" id="PF07001">
    <property type="entry name" value="BAT2_N"/>
    <property type="match status" value="1"/>
</dbReference>
<dbReference type="GO" id="GO:0040029">
    <property type="term" value="P:epigenetic regulation of gene expression"/>
    <property type="evidence" value="ECO:0007669"/>
    <property type="project" value="TreeGrafter"/>
</dbReference>
<keyword evidence="6" id="KW-1185">Reference proteome</keyword>
<feature type="compositionally biased region" description="Low complexity" evidence="2">
    <location>
        <begin position="96"/>
        <end position="123"/>
    </location>
</feature>
<sequence length="260" mass="27707">MTVLGKVAIPKPINLPSQRLENHGLDPDLEIVPKGSLSWGSKSPSSALNAWGSSLSPNGSGGTSSPSQLSARPSSGGSGTRPSTSGSDKAFELNTRALGSNSRPSSSSGARTSSQTSQTSLRPRSAETRPGSSELSRFAEHVTENSVAWNVARTTDKLVGFCSFLQLRLMILSLVASYNAFAVIYAVLLLCSMFHDLPEACRGSTASHFDGVSITVTTAVLWLLHRLRSHFALLFSRQEKSNALPLPPLFPTFSSPTVFW</sequence>
<evidence type="ECO:0000256" key="2">
    <source>
        <dbReference type="SAM" id="MobiDB-lite"/>
    </source>
</evidence>
<dbReference type="PANTHER" id="PTHR34805">
    <property type="entry name" value="PROTEIN MODIFIER OF SNC1 1"/>
    <property type="match status" value="1"/>
</dbReference>
<dbReference type="InterPro" id="IPR009738">
    <property type="entry name" value="BAT2_N"/>
</dbReference>
<feature type="transmembrane region" description="Helical" evidence="3">
    <location>
        <begin position="171"/>
        <end position="195"/>
    </location>
</feature>
<evidence type="ECO:0000313" key="6">
    <source>
        <dbReference type="Proteomes" id="UP000242715"/>
    </source>
</evidence>
<keyword evidence="3" id="KW-0812">Transmembrane</keyword>
<evidence type="ECO:0000313" key="5">
    <source>
        <dbReference type="EMBL" id="GAU33689.1"/>
    </source>
</evidence>
<dbReference type="Proteomes" id="UP000242715">
    <property type="component" value="Unassembled WGS sequence"/>
</dbReference>
<feature type="region of interest" description="Disordered" evidence="2">
    <location>
        <begin position="16"/>
        <end position="137"/>
    </location>
</feature>
<dbReference type="PANTHER" id="PTHR34805:SF1">
    <property type="entry name" value="PROTEIN MODIFIER OF SNC1 1"/>
    <property type="match status" value="1"/>
</dbReference>
<keyword evidence="3" id="KW-0472">Membrane</keyword>
<keyword evidence="3" id="KW-1133">Transmembrane helix</keyword>
<protein>
    <recommendedName>
        <fullName evidence="4">BAT2 N-terminal domain-containing protein</fullName>
    </recommendedName>
</protein>